<dbReference type="PANTHER" id="PTHR33442:SF1">
    <property type="entry name" value="TRANS-3-HYDROXY-L-PROLINE DEHYDRATASE"/>
    <property type="match status" value="1"/>
</dbReference>
<dbReference type="PIRSF" id="PIRSF029792">
    <property type="entry name" value="Pro_racemase"/>
    <property type="match status" value="1"/>
</dbReference>
<dbReference type="Gene3D" id="3.10.310.10">
    <property type="entry name" value="Diaminopimelate Epimerase, Chain A, domain 1"/>
    <property type="match status" value="2"/>
</dbReference>
<name>A0A833PGS4_ACIBZ</name>
<proteinExistence type="inferred from homology"/>
<dbReference type="AlphaFoldDB" id="A0A833PGS4"/>
<protein>
    <submittedName>
        <fullName evidence="2">Trans-3-hydroxy-L-proline dehydratase</fullName>
    </submittedName>
</protein>
<dbReference type="FunFam" id="3.10.310.10:FF:000003">
    <property type="entry name" value="Proline racemase"/>
    <property type="match status" value="1"/>
</dbReference>
<comment type="caution">
    <text evidence="2">The sequence shown here is derived from an EMBL/GenBank/DDBJ whole genome shotgun (WGS) entry which is preliminary data.</text>
</comment>
<evidence type="ECO:0000313" key="2">
    <source>
        <dbReference type="EMBL" id="KAF1026041.1"/>
    </source>
</evidence>
<dbReference type="InterPro" id="IPR008794">
    <property type="entry name" value="Pro_racemase_fam"/>
</dbReference>
<gene>
    <name evidence="2" type="primary">lhpH</name>
    <name evidence="2" type="ORF">GAK29_01540</name>
</gene>
<accession>A0A833PGS4</accession>
<dbReference type="SFLD" id="SFLDS00028">
    <property type="entry name" value="Proline_Racemase"/>
    <property type="match status" value="1"/>
</dbReference>
<dbReference type="GO" id="GO:0047580">
    <property type="term" value="F:4-hydroxyproline epimerase activity"/>
    <property type="evidence" value="ECO:0007669"/>
    <property type="project" value="UniProtKB-ARBA"/>
</dbReference>
<dbReference type="SUPFAM" id="SSF54506">
    <property type="entry name" value="Diaminopimelate epimerase-like"/>
    <property type="match status" value="1"/>
</dbReference>
<dbReference type="Pfam" id="PF05544">
    <property type="entry name" value="Pro_racemase"/>
    <property type="match status" value="1"/>
</dbReference>
<comment type="similarity">
    <text evidence="1">Belongs to the proline racemase family.</text>
</comment>
<organism evidence="2 3">
    <name type="scientific">Acinetobacter bereziniae</name>
    <name type="common">Acinetobacter genomosp. 10</name>
    <dbReference type="NCBI Taxonomy" id="106648"/>
    <lineage>
        <taxon>Bacteria</taxon>
        <taxon>Pseudomonadati</taxon>
        <taxon>Pseudomonadota</taxon>
        <taxon>Gammaproteobacteria</taxon>
        <taxon>Moraxellales</taxon>
        <taxon>Moraxellaceae</taxon>
        <taxon>Acinetobacter</taxon>
    </lineage>
</organism>
<evidence type="ECO:0000256" key="1">
    <source>
        <dbReference type="ARBA" id="ARBA00007529"/>
    </source>
</evidence>
<reference evidence="3" key="1">
    <citation type="journal article" date="2020" name="MBio">
        <title>Horizontal gene transfer to a defensive symbiont with a reduced genome amongst a multipartite beetle microbiome.</title>
        <authorList>
            <person name="Waterworth S.C."/>
            <person name="Florez L.V."/>
            <person name="Rees E.R."/>
            <person name="Hertweck C."/>
            <person name="Kaltenpoth M."/>
            <person name="Kwan J.C."/>
        </authorList>
    </citation>
    <scope>NUCLEOTIDE SEQUENCE [LARGE SCALE GENOMIC DNA]</scope>
</reference>
<dbReference type="GO" id="GO:0016836">
    <property type="term" value="F:hydro-lyase activity"/>
    <property type="evidence" value="ECO:0007669"/>
    <property type="project" value="TreeGrafter"/>
</dbReference>
<dbReference type="EMBL" id="WNDP01000029">
    <property type="protein sequence ID" value="KAF1026041.1"/>
    <property type="molecule type" value="Genomic_DNA"/>
</dbReference>
<evidence type="ECO:0000313" key="3">
    <source>
        <dbReference type="Proteomes" id="UP000490535"/>
    </source>
</evidence>
<sequence>MENYPNIDVVDMHTGGEPLRIITKGYPTIEGHTILEKRRFVTQHLDHLRKFLMFEPRGHKEMYGALLVEPSLPNADLAVLFMHNEGYSTMCGHAVIALGRFAHDEGIVERQFPKTTVNIECPCGLVQVEVNSTTYETSFISVPAFALLLDQEIDLENGQKIKVDVSYGGAFYALVEDHVLGLDIEKDSVEKLTHAADAVTQKAKSQLKLTHPDSNDLAFLYGTIITDSNLPLKKPSKNICIFADAQVDRSPTGSGVTARMAQAYARGIYQIGEEANFKSIVNSEFRAEVHSIADLEELNAVHVKVSGKGFYTGRSSFIYDEGDELGKGFLCR</sequence>
<dbReference type="Proteomes" id="UP000490535">
    <property type="component" value="Unassembled WGS sequence"/>
</dbReference>
<dbReference type="PANTHER" id="PTHR33442">
    <property type="entry name" value="TRANS-3-HYDROXY-L-PROLINE DEHYDRATASE"/>
    <property type="match status" value="1"/>
</dbReference>